<organism evidence="2 3">
    <name type="scientific">Olea europaea subsp. europaea</name>
    <dbReference type="NCBI Taxonomy" id="158383"/>
    <lineage>
        <taxon>Eukaryota</taxon>
        <taxon>Viridiplantae</taxon>
        <taxon>Streptophyta</taxon>
        <taxon>Embryophyta</taxon>
        <taxon>Tracheophyta</taxon>
        <taxon>Spermatophyta</taxon>
        <taxon>Magnoliopsida</taxon>
        <taxon>eudicotyledons</taxon>
        <taxon>Gunneridae</taxon>
        <taxon>Pentapetalae</taxon>
        <taxon>asterids</taxon>
        <taxon>lamiids</taxon>
        <taxon>Lamiales</taxon>
        <taxon>Oleaceae</taxon>
        <taxon>Oleeae</taxon>
        <taxon>Olea</taxon>
    </lineage>
</organism>
<dbReference type="Gramene" id="OE9A080677T1">
    <property type="protein sequence ID" value="OE9A080677C1"/>
    <property type="gene ID" value="OE9A080677"/>
</dbReference>
<evidence type="ECO:0000313" key="2">
    <source>
        <dbReference type="EMBL" id="CAA2996548.1"/>
    </source>
</evidence>
<dbReference type="PANTHER" id="PTHR43592">
    <property type="entry name" value="CAAX AMINO TERMINAL PROTEASE"/>
    <property type="match status" value="1"/>
</dbReference>
<accession>A0A8S0SU13</accession>
<keyword evidence="1" id="KW-0472">Membrane</keyword>
<feature type="transmembrane region" description="Helical" evidence="1">
    <location>
        <begin position="172"/>
        <end position="192"/>
    </location>
</feature>
<feature type="transmembrane region" description="Helical" evidence="1">
    <location>
        <begin position="259"/>
        <end position="280"/>
    </location>
</feature>
<protein>
    <submittedName>
        <fullName evidence="2">Uncharacterized protein</fullName>
    </submittedName>
</protein>
<evidence type="ECO:0000256" key="1">
    <source>
        <dbReference type="SAM" id="Phobius"/>
    </source>
</evidence>
<dbReference type="PANTHER" id="PTHR43592:SF7">
    <property type="entry name" value="CAAX AMINO TERMINAL PROTEASE FAMILY PROTEIN"/>
    <property type="match status" value="1"/>
</dbReference>
<proteinExistence type="predicted"/>
<dbReference type="OrthoDB" id="2017864at2759"/>
<keyword evidence="1" id="KW-1133">Transmembrane helix</keyword>
<name>A0A8S0SU13_OLEEU</name>
<keyword evidence="3" id="KW-1185">Reference proteome</keyword>
<dbReference type="AlphaFoldDB" id="A0A8S0SU13"/>
<dbReference type="Proteomes" id="UP000594638">
    <property type="component" value="Unassembled WGS sequence"/>
</dbReference>
<keyword evidence="1" id="KW-0812">Transmembrane</keyword>
<dbReference type="EMBL" id="CACTIH010005527">
    <property type="protein sequence ID" value="CAA2996548.1"/>
    <property type="molecule type" value="Genomic_DNA"/>
</dbReference>
<sequence>MQTTECWSRIRYCNLQFPAAFRFFANSTYSCRKKDICGHRSLVKFSISLCRGYKANVRAFAGQKQKKSLKRLVKIRKGKNIQPDESVSLEIESASRDDRVQDDILTSSSDNLEVQNSFAGVPSRNAVLQACTVTSSLIGALGILIRQVSHVASTEGLPIIDCSKDITFSFELSHLLLITELVILVSSCRYLLLKTWTDFAKSSEAANRQVLTSLEPLDYIIVAFLPGVSEVNLVILCVNSLHIQNMVLVSKTTSDSWDFYRNFFSVALYYLFLAAIGRVSSQLQRYSGYCIWEVVENTPLQYGLHLLQLHMVMLRLYLQVSWYQWLLMHLTT</sequence>
<evidence type="ECO:0000313" key="3">
    <source>
        <dbReference type="Proteomes" id="UP000594638"/>
    </source>
</evidence>
<feature type="transmembrane region" description="Helical" evidence="1">
    <location>
        <begin position="219"/>
        <end position="238"/>
    </location>
</feature>
<comment type="caution">
    <text evidence="2">The sequence shown here is derived from an EMBL/GenBank/DDBJ whole genome shotgun (WGS) entry which is preliminary data.</text>
</comment>
<reference evidence="2 3" key="1">
    <citation type="submission" date="2019-12" db="EMBL/GenBank/DDBJ databases">
        <authorList>
            <person name="Alioto T."/>
            <person name="Alioto T."/>
            <person name="Gomez Garrido J."/>
        </authorList>
    </citation>
    <scope>NUCLEOTIDE SEQUENCE [LARGE SCALE GENOMIC DNA]</scope>
</reference>
<gene>
    <name evidence="2" type="ORF">OLEA9_A080677</name>
</gene>